<dbReference type="Proteomes" id="UP001065682">
    <property type="component" value="Unassembled WGS sequence"/>
</dbReference>
<dbReference type="RefSeq" id="WP_261596035.1">
    <property type="nucleotide sequence ID" value="NZ_VHLL01000001.1"/>
</dbReference>
<evidence type="ECO:0000313" key="2">
    <source>
        <dbReference type="EMBL" id="MCT8335977.1"/>
    </source>
</evidence>
<dbReference type="AlphaFoldDB" id="A0A9E4ZIW5"/>
<feature type="region of interest" description="Disordered" evidence="1">
    <location>
        <begin position="1"/>
        <end position="70"/>
    </location>
</feature>
<sequence>MPRVRINDGDLPTGSGVEGGRKKMPDEGPAPARQEPERETAKKEESRGKSRRREPLFGDGDDADIFYTRK</sequence>
<proteinExistence type="predicted"/>
<feature type="compositionally biased region" description="Basic and acidic residues" evidence="1">
    <location>
        <begin position="34"/>
        <end position="56"/>
    </location>
</feature>
<protein>
    <submittedName>
        <fullName evidence="2">Uncharacterized protein</fullName>
    </submittedName>
</protein>
<evidence type="ECO:0000256" key="1">
    <source>
        <dbReference type="SAM" id="MobiDB-lite"/>
    </source>
</evidence>
<reference evidence="2" key="1">
    <citation type="submission" date="2019-06" db="EMBL/GenBank/DDBJ databases">
        <title>Methanoculleus strain from Tamsui River, Taipei, Taiwan.</title>
        <authorList>
            <person name="You Y.-T."/>
            <person name="Chen S.-C."/>
            <person name="Lai S.-J."/>
            <person name="Lee Y.-C."/>
            <person name="Lai M.-C."/>
        </authorList>
    </citation>
    <scope>NUCLEOTIDE SEQUENCE</scope>
    <source>
        <strain evidence="2">Afa-1</strain>
    </source>
</reference>
<comment type="caution">
    <text evidence="2">The sequence shown here is derived from an EMBL/GenBank/DDBJ whole genome shotgun (WGS) entry which is preliminary data.</text>
</comment>
<accession>A0A9E4ZIW5</accession>
<name>A0A9E4ZIW5_9EURY</name>
<dbReference type="EMBL" id="VHLL01000001">
    <property type="protein sequence ID" value="MCT8335977.1"/>
    <property type="molecule type" value="Genomic_DNA"/>
</dbReference>
<keyword evidence="3" id="KW-1185">Reference proteome</keyword>
<organism evidence="2 3">
    <name type="scientific">Methanoculleus formosensis</name>
    <dbReference type="NCBI Taxonomy" id="2590886"/>
    <lineage>
        <taxon>Archaea</taxon>
        <taxon>Methanobacteriati</taxon>
        <taxon>Methanobacteriota</taxon>
        <taxon>Stenosarchaea group</taxon>
        <taxon>Methanomicrobia</taxon>
        <taxon>Methanomicrobiales</taxon>
        <taxon>Methanomicrobiaceae</taxon>
        <taxon>Methanoculleus</taxon>
    </lineage>
</organism>
<evidence type="ECO:0000313" key="3">
    <source>
        <dbReference type="Proteomes" id="UP001065682"/>
    </source>
</evidence>
<gene>
    <name evidence="2" type="ORF">FKB36_00310</name>
</gene>